<protein>
    <submittedName>
        <fullName evidence="2">Uncharacterized protein</fullName>
    </submittedName>
</protein>
<feature type="transmembrane region" description="Helical" evidence="1">
    <location>
        <begin position="12"/>
        <end position="34"/>
    </location>
</feature>
<accession>A0A378VQ11</accession>
<gene>
    <name evidence="2" type="ORF">NCTC8554_00783</name>
</gene>
<dbReference type="AlphaFoldDB" id="A0A378VQ11"/>
<dbReference type="EMBL" id="UGRP01000001">
    <property type="protein sequence ID" value="SUA19090.1"/>
    <property type="molecule type" value="Genomic_DNA"/>
</dbReference>
<keyword evidence="1" id="KW-0472">Membrane</keyword>
<name>A0A378VQ11_NEIME</name>
<organism evidence="2 3">
    <name type="scientific">Neisseria meningitidis</name>
    <dbReference type="NCBI Taxonomy" id="487"/>
    <lineage>
        <taxon>Bacteria</taxon>
        <taxon>Pseudomonadati</taxon>
        <taxon>Pseudomonadota</taxon>
        <taxon>Betaproteobacteria</taxon>
        <taxon>Neisseriales</taxon>
        <taxon>Neisseriaceae</taxon>
        <taxon>Neisseria</taxon>
    </lineage>
</organism>
<reference evidence="2 3" key="1">
    <citation type="submission" date="2018-06" db="EMBL/GenBank/DDBJ databases">
        <authorList>
            <consortium name="Pathogen Informatics"/>
            <person name="Doyle S."/>
        </authorList>
    </citation>
    <scope>NUCLEOTIDE SEQUENCE [LARGE SCALE GENOMIC DNA]</scope>
    <source>
        <strain evidence="2 3">NCTC8554</strain>
    </source>
</reference>
<keyword evidence="1" id="KW-0812">Transmembrane</keyword>
<sequence length="43" mass="4944">MFLSKQRLNRFIAVYPQIVLISAGDQSFLVFTIINGYPKILNN</sequence>
<proteinExistence type="predicted"/>
<keyword evidence="1" id="KW-1133">Transmembrane helix</keyword>
<evidence type="ECO:0000313" key="2">
    <source>
        <dbReference type="EMBL" id="SUA19090.1"/>
    </source>
</evidence>
<evidence type="ECO:0000256" key="1">
    <source>
        <dbReference type="SAM" id="Phobius"/>
    </source>
</evidence>
<dbReference type="Proteomes" id="UP000254176">
    <property type="component" value="Unassembled WGS sequence"/>
</dbReference>
<evidence type="ECO:0000313" key="3">
    <source>
        <dbReference type="Proteomes" id="UP000254176"/>
    </source>
</evidence>